<sequence length="119" mass="12983">LLFVFAAAGTEQLSTYSLNSYSLNTTYQQTDYTLCTNDPTTTTTQITMPTSFTNTAKLVTRFIIITEAILEPDTGTTAYTKNTVGTTSNTVLTTDMAIETTNVAREQNTALTIRTVTET</sequence>
<feature type="non-terminal residue" evidence="1">
    <location>
        <position position="1"/>
    </location>
</feature>
<feature type="non-terminal residue" evidence="1">
    <location>
        <position position="119"/>
    </location>
</feature>
<dbReference type="Proteomes" id="UP000789920">
    <property type="component" value="Unassembled WGS sequence"/>
</dbReference>
<proteinExistence type="predicted"/>
<comment type="caution">
    <text evidence="1">The sequence shown here is derived from an EMBL/GenBank/DDBJ whole genome shotgun (WGS) entry which is preliminary data.</text>
</comment>
<dbReference type="EMBL" id="CAJVQC010156585">
    <property type="protein sequence ID" value="CAG8847566.1"/>
    <property type="molecule type" value="Genomic_DNA"/>
</dbReference>
<accession>A0ACA9STM0</accession>
<evidence type="ECO:0000313" key="1">
    <source>
        <dbReference type="EMBL" id="CAG8847566.1"/>
    </source>
</evidence>
<organism evidence="1 2">
    <name type="scientific">Racocetra persica</name>
    <dbReference type="NCBI Taxonomy" id="160502"/>
    <lineage>
        <taxon>Eukaryota</taxon>
        <taxon>Fungi</taxon>
        <taxon>Fungi incertae sedis</taxon>
        <taxon>Mucoromycota</taxon>
        <taxon>Glomeromycotina</taxon>
        <taxon>Glomeromycetes</taxon>
        <taxon>Diversisporales</taxon>
        <taxon>Gigasporaceae</taxon>
        <taxon>Racocetra</taxon>
    </lineage>
</organism>
<protein>
    <submittedName>
        <fullName evidence="1">27038_t:CDS:1</fullName>
    </submittedName>
</protein>
<keyword evidence="2" id="KW-1185">Reference proteome</keyword>
<gene>
    <name evidence="1" type="ORF">RPERSI_LOCUS34695</name>
</gene>
<name>A0ACA9STM0_9GLOM</name>
<reference evidence="1" key="1">
    <citation type="submission" date="2021-06" db="EMBL/GenBank/DDBJ databases">
        <authorList>
            <person name="Kallberg Y."/>
            <person name="Tangrot J."/>
            <person name="Rosling A."/>
        </authorList>
    </citation>
    <scope>NUCLEOTIDE SEQUENCE</scope>
    <source>
        <strain evidence="1">MA461A</strain>
    </source>
</reference>
<evidence type="ECO:0000313" key="2">
    <source>
        <dbReference type="Proteomes" id="UP000789920"/>
    </source>
</evidence>